<evidence type="ECO:0000313" key="3">
    <source>
        <dbReference type="EMBL" id="QTE28714.1"/>
    </source>
</evidence>
<dbReference type="Proteomes" id="UP000663937">
    <property type="component" value="Chromosome"/>
</dbReference>
<feature type="signal peptide" evidence="2">
    <location>
        <begin position="1"/>
        <end position="32"/>
    </location>
</feature>
<dbReference type="AlphaFoldDB" id="A0A8A4ZA39"/>
<reference evidence="3" key="1">
    <citation type="submission" date="2021-03" db="EMBL/GenBank/DDBJ databases">
        <title>Pengzhenrongella sicca gen. nov., sp. nov., a new member of suborder Micrococcineae isolated from High-Arctic tundra soil.</title>
        <authorList>
            <person name="Peng F."/>
        </authorList>
    </citation>
    <scope>NUCLEOTIDE SEQUENCE</scope>
    <source>
        <strain evidence="3">LRZ-2</strain>
    </source>
</reference>
<dbReference type="RefSeq" id="WP_227422958.1">
    <property type="nucleotide sequence ID" value="NZ_CP071868.1"/>
</dbReference>
<feature type="chain" id="PRO_5039435396" evidence="2">
    <location>
        <begin position="33"/>
        <end position="204"/>
    </location>
</feature>
<sequence length="204" mass="21868">MTAPRNGSWWRRNRWGLVALPLALAAALGASSDRVATYYWNAGLHQPQGADQGEWLSFSTTYVDAKGTHGRELDLRLDAARDLPGVATGPGTRLVEVTLSFRADPALPLTGCRLALRDARGTRYEAIDDIVGPDALPLFSCVPVETPGPGPSLGDIDASLGADDSPPRPREWTVTGAVLIPADVAVTEVLVWWQEPDYARLALG</sequence>
<name>A0A8A4ZA39_9MICO</name>
<evidence type="ECO:0000256" key="2">
    <source>
        <dbReference type="SAM" id="SignalP"/>
    </source>
</evidence>
<dbReference type="EMBL" id="CP071868">
    <property type="protein sequence ID" value="QTE28714.1"/>
    <property type="molecule type" value="Genomic_DNA"/>
</dbReference>
<evidence type="ECO:0000256" key="1">
    <source>
        <dbReference type="SAM" id="MobiDB-lite"/>
    </source>
</evidence>
<keyword evidence="4" id="KW-1185">Reference proteome</keyword>
<dbReference type="KEGG" id="psic:J4E96_15375"/>
<gene>
    <name evidence="3" type="ORF">J4E96_15375</name>
</gene>
<proteinExistence type="predicted"/>
<feature type="region of interest" description="Disordered" evidence="1">
    <location>
        <begin position="150"/>
        <end position="169"/>
    </location>
</feature>
<evidence type="ECO:0000313" key="4">
    <source>
        <dbReference type="Proteomes" id="UP000663937"/>
    </source>
</evidence>
<protein>
    <submittedName>
        <fullName evidence="3">Uncharacterized protein</fullName>
    </submittedName>
</protein>
<keyword evidence="2" id="KW-0732">Signal</keyword>
<organism evidence="3 4">
    <name type="scientific">Pengzhenrongella sicca</name>
    <dbReference type="NCBI Taxonomy" id="2819238"/>
    <lineage>
        <taxon>Bacteria</taxon>
        <taxon>Bacillati</taxon>
        <taxon>Actinomycetota</taxon>
        <taxon>Actinomycetes</taxon>
        <taxon>Micrococcales</taxon>
        <taxon>Pengzhenrongella</taxon>
    </lineage>
</organism>
<accession>A0A8A4ZA39</accession>